<evidence type="ECO:0000313" key="1">
    <source>
        <dbReference type="EMBL" id="CAL1395433.1"/>
    </source>
</evidence>
<sequence length="82" mass="8886">MKSIAVLWFPSLKSQSSSHFQNTPIPGGFARFMICKSPFADFCDAGMNIWKVLRAGATPLPSASSECLNMNSLVLANINSSF</sequence>
<protein>
    <submittedName>
        <fullName evidence="1">Uncharacterized protein</fullName>
    </submittedName>
</protein>
<keyword evidence="2" id="KW-1185">Reference proteome</keyword>
<dbReference type="EMBL" id="OZ034819">
    <property type="protein sequence ID" value="CAL1395433.1"/>
    <property type="molecule type" value="Genomic_DNA"/>
</dbReference>
<accession>A0AAV2FB23</accession>
<dbReference type="Proteomes" id="UP001497516">
    <property type="component" value="Chromosome 6"/>
</dbReference>
<dbReference type="AlphaFoldDB" id="A0AAV2FB23"/>
<proteinExistence type="predicted"/>
<gene>
    <name evidence="1" type="ORF">LTRI10_LOCUS35866</name>
</gene>
<name>A0AAV2FB23_9ROSI</name>
<organism evidence="1 2">
    <name type="scientific">Linum trigynum</name>
    <dbReference type="NCBI Taxonomy" id="586398"/>
    <lineage>
        <taxon>Eukaryota</taxon>
        <taxon>Viridiplantae</taxon>
        <taxon>Streptophyta</taxon>
        <taxon>Embryophyta</taxon>
        <taxon>Tracheophyta</taxon>
        <taxon>Spermatophyta</taxon>
        <taxon>Magnoliopsida</taxon>
        <taxon>eudicotyledons</taxon>
        <taxon>Gunneridae</taxon>
        <taxon>Pentapetalae</taxon>
        <taxon>rosids</taxon>
        <taxon>fabids</taxon>
        <taxon>Malpighiales</taxon>
        <taxon>Linaceae</taxon>
        <taxon>Linum</taxon>
    </lineage>
</organism>
<reference evidence="1 2" key="1">
    <citation type="submission" date="2024-04" db="EMBL/GenBank/DDBJ databases">
        <authorList>
            <person name="Fracassetti M."/>
        </authorList>
    </citation>
    <scope>NUCLEOTIDE SEQUENCE [LARGE SCALE GENOMIC DNA]</scope>
</reference>
<evidence type="ECO:0000313" key="2">
    <source>
        <dbReference type="Proteomes" id="UP001497516"/>
    </source>
</evidence>